<accession>A0A8X6PC22</accession>
<sequence>MKFLLIAFSFALNVDCKPVEIETVICDLLEMDGIFPPDRLNLIGLNNLENIHNELINSVSKGIENKLPFCSVVLDNEFLDLTHIGDSCLRDQVKQLVEVYRSAKEPKNTDLRLNVVLKDDIPVSRRSRRISNRGPYKVVKKNPPDLYKVEKVGCHEGPATTSTAADNMKLCVRRSSYANGRVLWEIPTAPTDGAVADMSRYYTIGRERDALRFVSRRLQLTFSSREEGILGKCKC</sequence>
<feature type="chain" id="PRO_5036482308" evidence="1">
    <location>
        <begin position="17"/>
        <end position="235"/>
    </location>
</feature>
<name>A0A8X6PC22_NEPPI</name>
<proteinExistence type="predicted"/>
<dbReference type="Proteomes" id="UP000887013">
    <property type="component" value="Unassembled WGS sequence"/>
</dbReference>
<reference evidence="2" key="1">
    <citation type="submission" date="2020-08" db="EMBL/GenBank/DDBJ databases">
        <title>Multicomponent nature underlies the extraordinary mechanical properties of spider dragline silk.</title>
        <authorList>
            <person name="Kono N."/>
            <person name="Nakamura H."/>
            <person name="Mori M."/>
            <person name="Yoshida Y."/>
            <person name="Ohtoshi R."/>
            <person name="Malay A.D."/>
            <person name="Moran D.A.P."/>
            <person name="Tomita M."/>
            <person name="Numata K."/>
            <person name="Arakawa K."/>
        </authorList>
    </citation>
    <scope>NUCLEOTIDE SEQUENCE</scope>
</reference>
<dbReference type="AlphaFoldDB" id="A0A8X6PC22"/>
<comment type="caution">
    <text evidence="2">The sequence shown here is derived from an EMBL/GenBank/DDBJ whole genome shotgun (WGS) entry which is preliminary data.</text>
</comment>
<gene>
    <name evidence="2" type="primary">Tf2-6_451</name>
    <name evidence="2" type="ORF">NPIL_209871</name>
</gene>
<protein>
    <submittedName>
        <fullName evidence="2">Transposon Tf2-6 polyprotein</fullName>
    </submittedName>
</protein>
<evidence type="ECO:0000313" key="3">
    <source>
        <dbReference type="Proteomes" id="UP000887013"/>
    </source>
</evidence>
<keyword evidence="1" id="KW-0732">Signal</keyword>
<evidence type="ECO:0000256" key="1">
    <source>
        <dbReference type="SAM" id="SignalP"/>
    </source>
</evidence>
<dbReference type="EMBL" id="BMAW01018758">
    <property type="protein sequence ID" value="GFT59970.1"/>
    <property type="molecule type" value="Genomic_DNA"/>
</dbReference>
<feature type="signal peptide" evidence="1">
    <location>
        <begin position="1"/>
        <end position="16"/>
    </location>
</feature>
<keyword evidence="3" id="KW-1185">Reference proteome</keyword>
<dbReference type="OrthoDB" id="3863715at2759"/>
<organism evidence="2 3">
    <name type="scientific">Nephila pilipes</name>
    <name type="common">Giant wood spider</name>
    <name type="synonym">Nephila maculata</name>
    <dbReference type="NCBI Taxonomy" id="299642"/>
    <lineage>
        <taxon>Eukaryota</taxon>
        <taxon>Metazoa</taxon>
        <taxon>Ecdysozoa</taxon>
        <taxon>Arthropoda</taxon>
        <taxon>Chelicerata</taxon>
        <taxon>Arachnida</taxon>
        <taxon>Araneae</taxon>
        <taxon>Araneomorphae</taxon>
        <taxon>Entelegynae</taxon>
        <taxon>Araneoidea</taxon>
        <taxon>Nephilidae</taxon>
        <taxon>Nephila</taxon>
    </lineage>
</organism>
<evidence type="ECO:0000313" key="2">
    <source>
        <dbReference type="EMBL" id="GFT59970.1"/>
    </source>
</evidence>